<comment type="similarity">
    <text evidence="3">Belongs to the glycosyl hydrolase 18 family. Chitinase class V subfamily.</text>
</comment>
<dbReference type="Gene3D" id="3.10.50.10">
    <property type="match status" value="1"/>
</dbReference>
<dbReference type="EC" id="3.2.1.14" evidence="4"/>
<keyword evidence="10 12" id="KW-0326">Glycosidase</keyword>
<keyword evidence="9" id="KW-0119">Carbohydrate metabolism</keyword>
<evidence type="ECO:0000256" key="12">
    <source>
        <dbReference type="RuleBase" id="RU000489"/>
    </source>
</evidence>
<protein>
    <recommendedName>
        <fullName evidence="4">chitinase</fullName>
        <ecNumber evidence="4">3.2.1.14</ecNumber>
    </recommendedName>
</protein>
<dbReference type="AlphaFoldDB" id="A0AAD9YFH1"/>
<reference evidence="14" key="1">
    <citation type="submission" date="2023-02" db="EMBL/GenBank/DDBJ databases">
        <title>Colletotrichum kahawae CIFC_Que2 genome sequencing and assembly.</title>
        <authorList>
            <person name="Baroncelli R."/>
        </authorList>
    </citation>
    <scope>NUCLEOTIDE SEQUENCE</scope>
    <source>
        <strain evidence="14">CIFC_Que2</strain>
    </source>
</reference>
<dbReference type="SMART" id="SM00636">
    <property type="entry name" value="Glyco_18"/>
    <property type="match status" value="1"/>
</dbReference>
<dbReference type="InterPro" id="IPR011583">
    <property type="entry name" value="Chitinase_II/V-like_cat"/>
</dbReference>
<evidence type="ECO:0000256" key="11">
    <source>
        <dbReference type="ARBA" id="ARBA00023326"/>
    </source>
</evidence>
<dbReference type="PROSITE" id="PS51910">
    <property type="entry name" value="GH18_2"/>
    <property type="match status" value="1"/>
</dbReference>
<evidence type="ECO:0000256" key="2">
    <source>
        <dbReference type="ARBA" id="ARBA00004613"/>
    </source>
</evidence>
<accession>A0AAD9YFH1</accession>
<dbReference type="FunFam" id="3.20.20.80:FF:000075">
    <property type="entry name" value="Sporulation-specific chitinase"/>
    <property type="match status" value="1"/>
</dbReference>
<dbReference type="Pfam" id="PF00704">
    <property type="entry name" value="Glyco_hydro_18"/>
    <property type="match status" value="1"/>
</dbReference>
<dbReference type="InterPro" id="IPR050314">
    <property type="entry name" value="Glycosyl_Hydrlase_18"/>
</dbReference>
<feature type="non-terminal residue" evidence="14">
    <location>
        <position position="1"/>
    </location>
</feature>
<dbReference type="PANTHER" id="PTHR11177">
    <property type="entry name" value="CHITINASE"/>
    <property type="match status" value="1"/>
</dbReference>
<feature type="domain" description="GH18" evidence="13">
    <location>
        <begin position="12"/>
        <end position="377"/>
    </location>
</feature>
<evidence type="ECO:0000256" key="10">
    <source>
        <dbReference type="ARBA" id="ARBA00023295"/>
    </source>
</evidence>
<keyword evidence="7 12" id="KW-0378">Hydrolase</keyword>
<evidence type="ECO:0000313" key="14">
    <source>
        <dbReference type="EMBL" id="KAK2758850.1"/>
    </source>
</evidence>
<dbReference type="GO" id="GO:0008843">
    <property type="term" value="F:endochitinase activity"/>
    <property type="evidence" value="ECO:0007669"/>
    <property type="project" value="UniProtKB-EC"/>
</dbReference>
<dbReference type="GO" id="GO:0006032">
    <property type="term" value="P:chitin catabolic process"/>
    <property type="evidence" value="ECO:0007669"/>
    <property type="project" value="UniProtKB-KW"/>
</dbReference>
<keyword evidence="6" id="KW-0732">Signal</keyword>
<dbReference type="GO" id="GO:0000272">
    <property type="term" value="P:polysaccharide catabolic process"/>
    <property type="evidence" value="ECO:0007669"/>
    <property type="project" value="UniProtKB-KW"/>
</dbReference>
<evidence type="ECO:0000256" key="7">
    <source>
        <dbReference type="ARBA" id="ARBA00022801"/>
    </source>
</evidence>
<sequence length="401" mass="43837">PGRLQLPLLHSFGKLIKSSSTHRSVYGRNFFPQMLPTSRITHVLYAFVNIAPSGEVFSADTWADLEMRYPTDSVENNGADVYGCVKQLYLLKQANRHLKVILSIGGATWSGHFATVARSEQSRQLFAETSVSLMKDWGFDGIDVDWEYPETQEEARDYVLLLQAVRHHLDAYAAEHAPSYHFQLSIASPAGPQKYGKLDLKSISSVVDCLYLMAYDYAGAWDSVTAHQANLYSSTSLPQSTPFSTDDAVSAYIAAGVPSQKIILGMPVYGRSFQNTAGLGDPFSGVGRGSWQDGVWDNKDLPRPGAREVYDATTGATYSWDPAAQELISYDNPSSVRNKAAFIKARGLGGAMFWEASADKFGNASLVGASYNEIGVTKSGENLLRYADSKYANLAKGMVAD</sequence>
<evidence type="ECO:0000256" key="1">
    <source>
        <dbReference type="ARBA" id="ARBA00000822"/>
    </source>
</evidence>
<keyword evidence="15" id="KW-1185">Reference proteome</keyword>
<comment type="catalytic activity">
    <reaction evidence="1">
        <text>Random endo-hydrolysis of N-acetyl-beta-D-glucosaminide (1-&gt;4)-beta-linkages in chitin and chitodextrins.</text>
        <dbReference type="EC" id="3.2.1.14"/>
    </reaction>
</comment>
<organism evidence="14 15">
    <name type="scientific">Colletotrichum kahawae</name>
    <name type="common">Coffee berry disease fungus</name>
    <dbReference type="NCBI Taxonomy" id="34407"/>
    <lineage>
        <taxon>Eukaryota</taxon>
        <taxon>Fungi</taxon>
        <taxon>Dikarya</taxon>
        <taxon>Ascomycota</taxon>
        <taxon>Pezizomycotina</taxon>
        <taxon>Sordariomycetes</taxon>
        <taxon>Hypocreomycetidae</taxon>
        <taxon>Glomerellales</taxon>
        <taxon>Glomerellaceae</taxon>
        <taxon>Colletotrichum</taxon>
        <taxon>Colletotrichum gloeosporioides species complex</taxon>
    </lineage>
</organism>
<dbReference type="GO" id="GO:0005576">
    <property type="term" value="C:extracellular region"/>
    <property type="evidence" value="ECO:0007669"/>
    <property type="project" value="UniProtKB-SubCell"/>
</dbReference>
<keyword evidence="8" id="KW-0146">Chitin degradation</keyword>
<dbReference type="EMBL" id="VYYT01000188">
    <property type="protein sequence ID" value="KAK2758850.1"/>
    <property type="molecule type" value="Genomic_DNA"/>
</dbReference>
<evidence type="ECO:0000259" key="13">
    <source>
        <dbReference type="PROSITE" id="PS51910"/>
    </source>
</evidence>
<evidence type="ECO:0000256" key="3">
    <source>
        <dbReference type="ARBA" id="ARBA00008682"/>
    </source>
</evidence>
<dbReference type="PROSITE" id="PS01095">
    <property type="entry name" value="GH18_1"/>
    <property type="match status" value="1"/>
</dbReference>
<dbReference type="GO" id="GO:0008061">
    <property type="term" value="F:chitin binding"/>
    <property type="evidence" value="ECO:0007669"/>
    <property type="project" value="InterPro"/>
</dbReference>
<evidence type="ECO:0000256" key="4">
    <source>
        <dbReference type="ARBA" id="ARBA00012729"/>
    </source>
</evidence>
<keyword evidence="5" id="KW-0964">Secreted</keyword>
<dbReference type="SUPFAM" id="SSF54556">
    <property type="entry name" value="Chitinase insertion domain"/>
    <property type="match status" value="1"/>
</dbReference>
<dbReference type="InterPro" id="IPR017853">
    <property type="entry name" value="GH"/>
</dbReference>
<comment type="subcellular location">
    <subcellularLocation>
        <location evidence="2">Secreted</location>
    </subcellularLocation>
</comment>
<dbReference type="InterPro" id="IPR029070">
    <property type="entry name" value="Chitinase_insertion_sf"/>
</dbReference>
<evidence type="ECO:0000256" key="8">
    <source>
        <dbReference type="ARBA" id="ARBA00023024"/>
    </source>
</evidence>
<dbReference type="FunFam" id="3.10.50.10:FF:000005">
    <property type="entry name" value="Endochitinase B1"/>
    <property type="match status" value="1"/>
</dbReference>
<dbReference type="SUPFAM" id="SSF51445">
    <property type="entry name" value="(Trans)glycosidases"/>
    <property type="match status" value="1"/>
</dbReference>
<dbReference type="Gene3D" id="3.20.20.80">
    <property type="entry name" value="Glycosidases"/>
    <property type="match status" value="1"/>
</dbReference>
<gene>
    <name evidence="14" type="ORF">CKAH01_16812</name>
</gene>
<comment type="caution">
    <text evidence="14">The sequence shown here is derived from an EMBL/GenBank/DDBJ whole genome shotgun (WGS) entry which is preliminary data.</text>
</comment>
<dbReference type="Proteomes" id="UP001281614">
    <property type="component" value="Unassembled WGS sequence"/>
</dbReference>
<evidence type="ECO:0000256" key="6">
    <source>
        <dbReference type="ARBA" id="ARBA00022729"/>
    </source>
</evidence>
<evidence type="ECO:0000256" key="5">
    <source>
        <dbReference type="ARBA" id="ARBA00022525"/>
    </source>
</evidence>
<dbReference type="InterPro" id="IPR001579">
    <property type="entry name" value="Glyco_hydro_18_chit_AS"/>
</dbReference>
<evidence type="ECO:0000313" key="15">
    <source>
        <dbReference type="Proteomes" id="UP001281614"/>
    </source>
</evidence>
<evidence type="ECO:0000256" key="9">
    <source>
        <dbReference type="ARBA" id="ARBA00023277"/>
    </source>
</evidence>
<dbReference type="PANTHER" id="PTHR11177:SF317">
    <property type="entry name" value="CHITINASE 12-RELATED"/>
    <property type="match status" value="1"/>
</dbReference>
<name>A0AAD9YFH1_COLKA</name>
<dbReference type="InterPro" id="IPR001223">
    <property type="entry name" value="Glyco_hydro18_cat"/>
</dbReference>
<proteinExistence type="inferred from homology"/>
<keyword evidence="11" id="KW-0624">Polysaccharide degradation</keyword>
<dbReference type="CDD" id="cd06548">
    <property type="entry name" value="GH18_chitinase"/>
    <property type="match status" value="1"/>
</dbReference>